<feature type="non-terminal residue" evidence="1">
    <location>
        <position position="59"/>
    </location>
</feature>
<dbReference type="AlphaFoldDB" id="X1LM94"/>
<dbReference type="InterPro" id="IPR029062">
    <property type="entry name" value="Class_I_gatase-like"/>
</dbReference>
<gene>
    <name evidence="1" type="ORF">S06H3_35072</name>
</gene>
<reference evidence="1" key="1">
    <citation type="journal article" date="2014" name="Front. Microbiol.">
        <title>High frequency of phylogenetically diverse reductive dehalogenase-homologous genes in deep subseafloor sedimentary metagenomes.</title>
        <authorList>
            <person name="Kawai M."/>
            <person name="Futagami T."/>
            <person name="Toyoda A."/>
            <person name="Takaki Y."/>
            <person name="Nishi S."/>
            <person name="Hori S."/>
            <person name="Arai W."/>
            <person name="Tsubouchi T."/>
            <person name="Morono Y."/>
            <person name="Uchiyama I."/>
            <person name="Ito T."/>
            <person name="Fujiyama A."/>
            <person name="Inagaki F."/>
            <person name="Takami H."/>
        </authorList>
    </citation>
    <scope>NUCLEOTIDE SEQUENCE</scope>
    <source>
        <strain evidence="1">Expedition CK06-06</strain>
    </source>
</reference>
<dbReference type="SUPFAM" id="SSF52317">
    <property type="entry name" value="Class I glutamine amidotransferase-like"/>
    <property type="match status" value="1"/>
</dbReference>
<name>X1LM94_9ZZZZ</name>
<evidence type="ECO:0008006" key="2">
    <source>
        <dbReference type="Google" id="ProtNLM"/>
    </source>
</evidence>
<sequence>MKREKRKEWIAILDFGSRYSQLIARRIREAKVYSEILPYGIDLEKSDRIHLKGLFSPEV</sequence>
<evidence type="ECO:0000313" key="1">
    <source>
        <dbReference type="EMBL" id="GAI20223.1"/>
    </source>
</evidence>
<dbReference type="Gene3D" id="3.40.50.880">
    <property type="match status" value="1"/>
</dbReference>
<dbReference type="EMBL" id="BARV01021128">
    <property type="protein sequence ID" value="GAI20223.1"/>
    <property type="molecule type" value="Genomic_DNA"/>
</dbReference>
<organism evidence="1">
    <name type="scientific">marine sediment metagenome</name>
    <dbReference type="NCBI Taxonomy" id="412755"/>
    <lineage>
        <taxon>unclassified sequences</taxon>
        <taxon>metagenomes</taxon>
        <taxon>ecological metagenomes</taxon>
    </lineage>
</organism>
<comment type="caution">
    <text evidence="1">The sequence shown here is derived from an EMBL/GenBank/DDBJ whole genome shotgun (WGS) entry which is preliminary data.</text>
</comment>
<accession>X1LM94</accession>
<protein>
    <recommendedName>
        <fullName evidence="2">GMP synthase (Glutamine-hydrolyzing)</fullName>
    </recommendedName>
</protein>
<proteinExistence type="predicted"/>